<feature type="compositionally biased region" description="Acidic residues" evidence="7">
    <location>
        <begin position="652"/>
        <end position="665"/>
    </location>
</feature>
<evidence type="ECO:0000313" key="10">
    <source>
        <dbReference type="Proteomes" id="UP001431209"/>
    </source>
</evidence>
<dbReference type="InterPro" id="IPR043128">
    <property type="entry name" value="Rev_trsase/Diguanyl_cyclase"/>
</dbReference>
<gene>
    <name evidence="9" type="ORF">AKO1_006542</name>
</gene>
<dbReference type="GO" id="GO:0015074">
    <property type="term" value="P:DNA integration"/>
    <property type="evidence" value="ECO:0007669"/>
    <property type="project" value="InterPro"/>
</dbReference>
<evidence type="ECO:0000259" key="8">
    <source>
        <dbReference type="PROSITE" id="PS50994"/>
    </source>
</evidence>
<comment type="caution">
    <text evidence="9">The sequence shown here is derived from an EMBL/GenBank/DDBJ whole genome shotgun (WGS) entry which is preliminary data.</text>
</comment>
<keyword evidence="10" id="KW-1185">Reference proteome</keyword>
<feature type="region of interest" description="Disordered" evidence="7">
    <location>
        <begin position="648"/>
        <end position="692"/>
    </location>
</feature>
<evidence type="ECO:0000256" key="3">
    <source>
        <dbReference type="ARBA" id="ARBA00022722"/>
    </source>
</evidence>
<dbReference type="AlphaFoldDB" id="A0AAW2ZL46"/>
<dbReference type="PANTHER" id="PTHR37984:SF5">
    <property type="entry name" value="PROTEIN NYNRIN-LIKE"/>
    <property type="match status" value="1"/>
</dbReference>
<dbReference type="Gene3D" id="1.10.340.70">
    <property type="match status" value="1"/>
</dbReference>
<dbReference type="InterPro" id="IPR041588">
    <property type="entry name" value="Integrase_H2C2"/>
</dbReference>
<sequence length="715" mass="82429">MIKALLQASGLTDYACNHVDDIIIYSKTLEEHVVHVQNVLNALTSVNLTIQPAKCNFFATKVPLLGYWIEQAGMRPNVDKLCNMLSKPDRPNSRKGIQRLVGFINFFRRFLPHASELLHPIMSMKEKTFNWKDHPHLEEAYQKIFDALITNVPFLHYPAPNVTLELETDASNTGIGGALYQIIDGEKRYLGFHSRVLSKSEKLYSTPKKELLSIIQHINYFRHHLLGRFFKLHTDSKSLTDVMKSLDDPNSRNSILAGWIATISEYSFEVHHIKGKDNVLPDILSRLNKITVVSKDKEGEIIKEAHQSHWGANGMYNYIRTTYGDIRIKNAMQKCLDYVKQCEVCQKVNNHRIGYAPLQEPQFCMPGEHISIDLMHLNESKKGYSKLLVMVDKFSRFVWLKPILTKTKEEVSDAILNVFLTFGFPSTIKSDNGKEFLNSALKQVCEKAGVEHKRVIAYNHHANGLVEIQNKTIRTLLQKMELSFKDKKYQGRWEELIPACMFAMNSRVHSEMLATPFSLMFGRSPFNFANVEEKDDKDMKLDREKMTNFWKVHKDVVPSLIHQMRIDKFEKTKYHKKTDEYEQNEVVMLRNPKKRKGEVLYEGPYEVIGKTDVNGEYIIRSNYEKELKVPANYLKRAKLAEGATLRDKPVYEESDSDEEMADETGIDNMRDNSFVPSSIERPDVVPTSLAAGRVPRQRIQKKIVEAEHGSTQRKK</sequence>
<protein>
    <recommendedName>
        <fullName evidence="8">Integrase catalytic domain-containing protein</fullName>
    </recommendedName>
</protein>
<keyword evidence="1" id="KW-0808">Transferase</keyword>
<keyword evidence="4" id="KW-0255">Endonuclease</keyword>
<evidence type="ECO:0000256" key="1">
    <source>
        <dbReference type="ARBA" id="ARBA00022679"/>
    </source>
</evidence>
<dbReference type="CDD" id="cd09274">
    <property type="entry name" value="RNase_HI_RT_Ty3"/>
    <property type="match status" value="1"/>
</dbReference>
<evidence type="ECO:0000256" key="4">
    <source>
        <dbReference type="ARBA" id="ARBA00022759"/>
    </source>
</evidence>
<dbReference type="Gene3D" id="3.30.70.270">
    <property type="match status" value="2"/>
</dbReference>
<dbReference type="InterPro" id="IPR036397">
    <property type="entry name" value="RNaseH_sf"/>
</dbReference>
<dbReference type="EMBL" id="JAOPGA020001652">
    <property type="protein sequence ID" value="KAL0490195.1"/>
    <property type="molecule type" value="Genomic_DNA"/>
</dbReference>
<dbReference type="InterPro" id="IPR001584">
    <property type="entry name" value="Integrase_cat-core"/>
</dbReference>
<dbReference type="GO" id="GO:0003964">
    <property type="term" value="F:RNA-directed DNA polymerase activity"/>
    <property type="evidence" value="ECO:0007669"/>
    <property type="project" value="UniProtKB-KW"/>
</dbReference>
<evidence type="ECO:0000256" key="6">
    <source>
        <dbReference type="ARBA" id="ARBA00022918"/>
    </source>
</evidence>
<keyword evidence="3" id="KW-0540">Nuclease</keyword>
<organism evidence="9 10">
    <name type="scientific">Acrasis kona</name>
    <dbReference type="NCBI Taxonomy" id="1008807"/>
    <lineage>
        <taxon>Eukaryota</taxon>
        <taxon>Discoba</taxon>
        <taxon>Heterolobosea</taxon>
        <taxon>Tetramitia</taxon>
        <taxon>Eutetramitia</taxon>
        <taxon>Acrasidae</taxon>
        <taxon>Acrasis</taxon>
    </lineage>
</organism>
<evidence type="ECO:0000256" key="7">
    <source>
        <dbReference type="SAM" id="MobiDB-lite"/>
    </source>
</evidence>
<dbReference type="GO" id="GO:0016787">
    <property type="term" value="F:hydrolase activity"/>
    <property type="evidence" value="ECO:0007669"/>
    <property type="project" value="UniProtKB-KW"/>
</dbReference>
<feature type="domain" description="Integrase catalytic" evidence="8">
    <location>
        <begin position="362"/>
        <end position="524"/>
    </location>
</feature>
<dbReference type="SUPFAM" id="SSF56672">
    <property type="entry name" value="DNA/RNA polymerases"/>
    <property type="match status" value="1"/>
</dbReference>
<dbReference type="Pfam" id="PF17917">
    <property type="entry name" value="RT_RNaseH"/>
    <property type="match status" value="1"/>
</dbReference>
<keyword evidence="5" id="KW-0378">Hydrolase</keyword>
<dbReference type="InterPro" id="IPR050951">
    <property type="entry name" value="Retrovirus_Pol_polyprotein"/>
</dbReference>
<dbReference type="Gene3D" id="3.30.420.10">
    <property type="entry name" value="Ribonuclease H-like superfamily/Ribonuclease H"/>
    <property type="match status" value="1"/>
</dbReference>
<dbReference type="Pfam" id="PF00665">
    <property type="entry name" value="rve"/>
    <property type="match status" value="1"/>
</dbReference>
<dbReference type="GO" id="GO:0003676">
    <property type="term" value="F:nucleic acid binding"/>
    <property type="evidence" value="ECO:0007669"/>
    <property type="project" value="InterPro"/>
</dbReference>
<dbReference type="InterPro" id="IPR012337">
    <property type="entry name" value="RNaseH-like_sf"/>
</dbReference>
<dbReference type="PANTHER" id="PTHR37984">
    <property type="entry name" value="PROTEIN CBG26694"/>
    <property type="match status" value="1"/>
</dbReference>
<dbReference type="Proteomes" id="UP001431209">
    <property type="component" value="Unassembled WGS sequence"/>
</dbReference>
<dbReference type="InterPro" id="IPR043502">
    <property type="entry name" value="DNA/RNA_pol_sf"/>
</dbReference>
<dbReference type="SUPFAM" id="SSF53098">
    <property type="entry name" value="Ribonuclease H-like"/>
    <property type="match status" value="1"/>
</dbReference>
<dbReference type="GO" id="GO:0004519">
    <property type="term" value="F:endonuclease activity"/>
    <property type="evidence" value="ECO:0007669"/>
    <property type="project" value="UniProtKB-KW"/>
</dbReference>
<name>A0AAW2ZL46_9EUKA</name>
<accession>A0AAW2ZL46</accession>
<dbReference type="PROSITE" id="PS50994">
    <property type="entry name" value="INTEGRASE"/>
    <property type="match status" value="1"/>
</dbReference>
<keyword evidence="2" id="KW-0548">Nucleotidyltransferase</keyword>
<proteinExistence type="predicted"/>
<dbReference type="InterPro" id="IPR000477">
    <property type="entry name" value="RT_dom"/>
</dbReference>
<dbReference type="InterPro" id="IPR041373">
    <property type="entry name" value="RT_RNaseH"/>
</dbReference>
<dbReference type="Pfam" id="PF00078">
    <property type="entry name" value="RVT_1"/>
    <property type="match status" value="1"/>
</dbReference>
<dbReference type="Pfam" id="PF17921">
    <property type="entry name" value="Integrase_H2C2"/>
    <property type="match status" value="1"/>
</dbReference>
<evidence type="ECO:0000256" key="2">
    <source>
        <dbReference type="ARBA" id="ARBA00022695"/>
    </source>
</evidence>
<evidence type="ECO:0000256" key="5">
    <source>
        <dbReference type="ARBA" id="ARBA00022801"/>
    </source>
</evidence>
<evidence type="ECO:0000313" key="9">
    <source>
        <dbReference type="EMBL" id="KAL0490195.1"/>
    </source>
</evidence>
<reference evidence="9 10" key="1">
    <citation type="submission" date="2024-03" db="EMBL/GenBank/DDBJ databases">
        <title>The Acrasis kona genome and developmental transcriptomes reveal deep origins of eukaryotic multicellular pathways.</title>
        <authorList>
            <person name="Sheikh S."/>
            <person name="Fu C.-J."/>
            <person name="Brown M.W."/>
            <person name="Baldauf S.L."/>
        </authorList>
    </citation>
    <scope>NUCLEOTIDE SEQUENCE [LARGE SCALE GENOMIC DNA]</scope>
    <source>
        <strain evidence="9 10">ATCC MYA-3509</strain>
    </source>
</reference>
<keyword evidence="6" id="KW-0695">RNA-directed DNA polymerase</keyword>